<feature type="domain" description="CBM2" evidence="7">
    <location>
        <begin position="379"/>
        <end position="482"/>
    </location>
</feature>
<keyword evidence="3 4" id="KW-0326">Glycosidase</keyword>
<keyword evidence="6" id="KW-0812">Transmembrane</keyword>
<evidence type="ECO:0000256" key="6">
    <source>
        <dbReference type="SAM" id="Phobius"/>
    </source>
</evidence>
<gene>
    <name evidence="8" type="ORF">LEP48_02030</name>
</gene>
<evidence type="ECO:0000259" key="7">
    <source>
        <dbReference type="PROSITE" id="PS51173"/>
    </source>
</evidence>
<dbReference type="PANTHER" id="PTHR42754">
    <property type="entry name" value="ENDOGLUCANASE"/>
    <property type="match status" value="1"/>
</dbReference>
<evidence type="ECO:0000256" key="4">
    <source>
        <dbReference type="RuleBase" id="RU361153"/>
    </source>
</evidence>
<keyword evidence="6" id="KW-0472">Membrane</keyword>
<proteinExistence type="inferred from homology"/>
<evidence type="ECO:0000256" key="2">
    <source>
        <dbReference type="ARBA" id="ARBA00022801"/>
    </source>
</evidence>
<keyword evidence="4" id="KW-0119">Carbohydrate metabolism</keyword>
<dbReference type="SMART" id="SM00637">
    <property type="entry name" value="CBD_II"/>
    <property type="match status" value="1"/>
</dbReference>
<keyword evidence="4" id="KW-0136">Cellulose degradation</keyword>
<evidence type="ECO:0000313" key="8">
    <source>
        <dbReference type="EMBL" id="MCA5892126.1"/>
    </source>
</evidence>
<evidence type="ECO:0000256" key="5">
    <source>
        <dbReference type="SAM" id="MobiDB-lite"/>
    </source>
</evidence>
<comment type="caution">
    <text evidence="8">The sequence shown here is derived from an EMBL/GenBank/DDBJ whole genome shotgun (WGS) entry which is preliminary data.</text>
</comment>
<dbReference type="Proteomes" id="UP001319870">
    <property type="component" value="Unassembled WGS sequence"/>
</dbReference>
<dbReference type="Gene3D" id="2.60.40.290">
    <property type="match status" value="1"/>
</dbReference>
<keyword evidence="4" id="KW-0624">Polysaccharide degradation</keyword>
<organism evidence="8 9">
    <name type="scientific">Isoptericola luteus</name>
    <dbReference type="NCBI Taxonomy" id="2879484"/>
    <lineage>
        <taxon>Bacteria</taxon>
        <taxon>Bacillati</taxon>
        <taxon>Actinomycetota</taxon>
        <taxon>Actinomycetes</taxon>
        <taxon>Micrococcales</taxon>
        <taxon>Promicromonosporaceae</taxon>
        <taxon>Isoptericola</taxon>
    </lineage>
</organism>
<keyword evidence="2 4" id="KW-0378">Hydrolase</keyword>
<dbReference type="PANTHER" id="PTHR42754:SF1">
    <property type="entry name" value="LIPOPROTEIN"/>
    <property type="match status" value="1"/>
</dbReference>
<reference evidence="8 9" key="1">
    <citation type="submission" date="2021-09" db="EMBL/GenBank/DDBJ databases">
        <title>Isoptericola luteus sp. nov., a novel bacterium isolated from Harbin, the capital city of Heilongjiang province.</title>
        <authorList>
            <person name="Li J."/>
        </authorList>
    </citation>
    <scope>NUCLEOTIDE SEQUENCE [LARGE SCALE GENOMIC DNA]</scope>
    <source>
        <strain evidence="8 9">NEAU-Y5</strain>
    </source>
</reference>
<name>A0ABS7ZAP2_9MICO</name>
<accession>A0ABS7ZAP2</accession>
<dbReference type="Gene3D" id="3.20.20.80">
    <property type="entry name" value="Glycosidases"/>
    <property type="match status" value="1"/>
</dbReference>
<comment type="catalytic activity">
    <reaction evidence="1 4">
        <text>Endohydrolysis of (1-&gt;4)-beta-D-glucosidic linkages in cellulose, lichenin and cereal beta-D-glucans.</text>
        <dbReference type="EC" id="3.2.1.4"/>
    </reaction>
</comment>
<dbReference type="InterPro" id="IPR008965">
    <property type="entry name" value="CBM2/CBM3_carb-bd_dom_sf"/>
</dbReference>
<dbReference type="InterPro" id="IPR017853">
    <property type="entry name" value="GH"/>
</dbReference>
<dbReference type="SUPFAM" id="SSF49384">
    <property type="entry name" value="Carbohydrate-binding domain"/>
    <property type="match status" value="1"/>
</dbReference>
<feature type="compositionally biased region" description="Acidic residues" evidence="5">
    <location>
        <begin position="365"/>
        <end position="378"/>
    </location>
</feature>
<sequence length="482" mass="50202">MLRSPVPIPDAPSTAAVRSRPAAVTAATAAVVTVAALLAGTAAFVAATAPTARADTPPGIHVSDGRVVEADGTDLVLRGVNHAHTWYTHTTGAFADIKAAGANSVRVVLSSGDQWTRNTPEDVRGIVDLCQENRLVCILEVHDTTGYGDTSAPDAATLDQAVDYWEDLYPTLTGTEDFVMVNIGNEPMGNDDATNATWGAETSAAIERLRTVGYEHAIVVDAPNWGQDWTHVMEAQAADVFASDPDANTVFSIHMYGVYAQAQSVTDYLEHFVDAGLPLVVGEFGWRRTDGDVDEDVVLAEAERLDLGWLAWSWSGNTDPYLDMVLGFDATDPSAWGTRVIDGPDGLRETAVEASWFGGGPTDPPTDEPTDPPTDEPTDPPADQGCTATVRVTGSWPGGWQGELVVTAGDAPITGWEASFALPAGVAVTQLWGGSLTSTQDGVVVTHAAWNGALAADGSATAGFLGSGTAPAAAPAVTCTAS</sequence>
<dbReference type="RefSeq" id="WP_225563839.1">
    <property type="nucleotide sequence ID" value="NZ_JAIXCQ010000001.1"/>
</dbReference>
<dbReference type="InterPro" id="IPR001919">
    <property type="entry name" value="CBD2"/>
</dbReference>
<feature type="region of interest" description="Disordered" evidence="5">
    <location>
        <begin position="356"/>
        <end position="385"/>
    </location>
</feature>
<dbReference type="InterPro" id="IPR012291">
    <property type="entry name" value="CBM2_carb-bd_dom_sf"/>
</dbReference>
<feature type="transmembrane region" description="Helical" evidence="6">
    <location>
        <begin position="21"/>
        <end position="47"/>
    </location>
</feature>
<dbReference type="PROSITE" id="PS51173">
    <property type="entry name" value="CBM2"/>
    <property type="match status" value="1"/>
</dbReference>
<dbReference type="EC" id="3.2.1.4" evidence="4"/>
<comment type="similarity">
    <text evidence="4">Belongs to the glycosyl hydrolase 5 (cellulase A) family.</text>
</comment>
<dbReference type="Pfam" id="PF00150">
    <property type="entry name" value="Cellulase"/>
    <property type="match status" value="1"/>
</dbReference>
<keyword evidence="6" id="KW-1133">Transmembrane helix</keyword>
<dbReference type="Pfam" id="PF00553">
    <property type="entry name" value="CBM_2"/>
    <property type="match status" value="1"/>
</dbReference>
<dbReference type="EMBL" id="JAIXCQ010000001">
    <property type="protein sequence ID" value="MCA5892126.1"/>
    <property type="molecule type" value="Genomic_DNA"/>
</dbReference>
<evidence type="ECO:0000256" key="1">
    <source>
        <dbReference type="ARBA" id="ARBA00000966"/>
    </source>
</evidence>
<evidence type="ECO:0000313" key="9">
    <source>
        <dbReference type="Proteomes" id="UP001319870"/>
    </source>
</evidence>
<evidence type="ECO:0000256" key="3">
    <source>
        <dbReference type="ARBA" id="ARBA00023295"/>
    </source>
</evidence>
<keyword evidence="9" id="KW-1185">Reference proteome</keyword>
<dbReference type="InterPro" id="IPR001547">
    <property type="entry name" value="Glyco_hydro_5"/>
</dbReference>
<dbReference type="SUPFAM" id="SSF51445">
    <property type="entry name" value="(Trans)glycosidases"/>
    <property type="match status" value="1"/>
</dbReference>
<protein>
    <recommendedName>
        <fullName evidence="4">Endoglucanase</fullName>
        <ecNumber evidence="4">3.2.1.4</ecNumber>
    </recommendedName>
</protein>